<sequence>MNCSYYHKDAYFLGLKILSVLETTVMFLAIYCIIFESPKSMKTFRWLLLNQQVWILILQIVLGGLIQPVLYIPASGGRVHGLLSGIISPSTQYYIAFFIIGCVVASTVALFEYRYQAILPNNSILKLSNKTRTIMFIALPCLPDEALSIKYTVFVEPMNFKFVIVFLVLAGVPSFVEAAFYVLGSFRRLNPFINRGYSDKTRQLQWSFLKALMIQEAVPILLTYPGPIIYFIFSAYTRYINTDLNNLAVLILMSHGMFSGLAVILVNKPYREFFCRIFQTNIVSGKNNLFIDSPQMNILSFTIS</sequence>
<accession>A0A8S1HR72</accession>
<keyword evidence="3" id="KW-1185">Reference proteome</keyword>
<feature type="transmembrane region" description="Helical" evidence="1">
    <location>
        <begin position="93"/>
        <end position="113"/>
    </location>
</feature>
<feature type="transmembrane region" description="Helical" evidence="1">
    <location>
        <begin position="207"/>
        <end position="233"/>
    </location>
</feature>
<feature type="transmembrane region" description="Helical" evidence="1">
    <location>
        <begin position="12"/>
        <end position="33"/>
    </location>
</feature>
<name>A0A8S1HR72_9PELO</name>
<feature type="transmembrane region" description="Helical" evidence="1">
    <location>
        <begin position="245"/>
        <end position="266"/>
    </location>
</feature>
<evidence type="ECO:0008006" key="4">
    <source>
        <dbReference type="Google" id="ProtNLM"/>
    </source>
</evidence>
<proteinExistence type="predicted"/>
<feature type="transmembrane region" description="Helical" evidence="1">
    <location>
        <begin position="160"/>
        <end position="186"/>
    </location>
</feature>
<dbReference type="Pfam" id="PF10327">
    <property type="entry name" value="7TM_GPCR_Sri"/>
    <property type="match status" value="1"/>
</dbReference>
<dbReference type="EMBL" id="CAJGYM010000121">
    <property type="protein sequence ID" value="CAD6198292.1"/>
    <property type="molecule type" value="Genomic_DNA"/>
</dbReference>
<reference evidence="2" key="1">
    <citation type="submission" date="2020-10" db="EMBL/GenBank/DDBJ databases">
        <authorList>
            <person name="Kikuchi T."/>
        </authorList>
    </citation>
    <scope>NUCLEOTIDE SEQUENCE</scope>
    <source>
        <strain evidence="2">NKZ352</strain>
    </source>
</reference>
<evidence type="ECO:0000256" key="1">
    <source>
        <dbReference type="SAM" id="Phobius"/>
    </source>
</evidence>
<dbReference type="InterPro" id="IPR019429">
    <property type="entry name" value="7TM_GPCR_serpentine_rcpt_Sri"/>
</dbReference>
<evidence type="ECO:0000313" key="2">
    <source>
        <dbReference type="EMBL" id="CAD6198292.1"/>
    </source>
</evidence>
<feature type="transmembrane region" description="Helical" evidence="1">
    <location>
        <begin position="53"/>
        <end position="73"/>
    </location>
</feature>
<keyword evidence="1" id="KW-0812">Transmembrane</keyword>
<dbReference type="OrthoDB" id="5800592at2759"/>
<protein>
    <recommendedName>
        <fullName evidence="4">Serpentine Receptor, class H</fullName>
    </recommendedName>
</protein>
<gene>
    <name evidence="2" type="ORF">CAUJ_LOCUS14198</name>
</gene>
<dbReference type="PANTHER" id="PTHR22941">
    <property type="entry name" value="SERPENTINE RECEPTOR"/>
    <property type="match status" value="1"/>
</dbReference>
<organism evidence="2 3">
    <name type="scientific">Caenorhabditis auriculariae</name>
    <dbReference type="NCBI Taxonomy" id="2777116"/>
    <lineage>
        <taxon>Eukaryota</taxon>
        <taxon>Metazoa</taxon>
        <taxon>Ecdysozoa</taxon>
        <taxon>Nematoda</taxon>
        <taxon>Chromadorea</taxon>
        <taxon>Rhabditida</taxon>
        <taxon>Rhabditina</taxon>
        <taxon>Rhabditomorpha</taxon>
        <taxon>Rhabditoidea</taxon>
        <taxon>Rhabditidae</taxon>
        <taxon>Peloderinae</taxon>
        <taxon>Caenorhabditis</taxon>
    </lineage>
</organism>
<comment type="caution">
    <text evidence="2">The sequence shown here is derived from an EMBL/GenBank/DDBJ whole genome shotgun (WGS) entry which is preliminary data.</text>
</comment>
<evidence type="ECO:0000313" key="3">
    <source>
        <dbReference type="Proteomes" id="UP000835052"/>
    </source>
</evidence>
<dbReference type="AlphaFoldDB" id="A0A8S1HR72"/>
<dbReference type="InterPro" id="IPR019422">
    <property type="entry name" value="7TM_GPCR_serpentine_rcpt_Srh"/>
</dbReference>
<keyword evidence="1" id="KW-0472">Membrane</keyword>
<dbReference type="InterPro" id="IPR053220">
    <property type="entry name" value="Nematode_rcpt-like_serp_H"/>
</dbReference>
<keyword evidence="1" id="KW-1133">Transmembrane helix</keyword>
<dbReference type="SUPFAM" id="SSF81321">
    <property type="entry name" value="Family A G protein-coupled receptor-like"/>
    <property type="match status" value="1"/>
</dbReference>
<dbReference type="Pfam" id="PF10318">
    <property type="entry name" value="7TM_GPCR_Srh"/>
    <property type="match status" value="1"/>
</dbReference>
<dbReference type="Proteomes" id="UP000835052">
    <property type="component" value="Unassembled WGS sequence"/>
</dbReference>